<dbReference type="Gene3D" id="3.40.50.300">
    <property type="entry name" value="P-loop containing nucleotide triphosphate hydrolases"/>
    <property type="match status" value="1"/>
</dbReference>
<dbReference type="Pfam" id="PF00685">
    <property type="entry name" value="Sulfotransfer_1"/>
    <property type="match status" value="1"/>
</dbReference>
<gene>
    <name evidence="2" type="ORF">LCGC14_2828600</name>
</gene>
<dbReference type="SUPFAM" id="SSF52540">
    <property type="entry name" value="P-loop containing nucleoside triphosphate hydrolases"/>
    <property type="match status" value="1"/>
</dbReference>
<dbReference type="EMBL" id="LAZR01053808">
    <property type="protein sequence ID" value="KKK79929.1"/>
    <property type="molecule type" value="Genomic_DNA"/>
</dbReference>
<dbReference type="AlphaFoldDB" id="A0A0F9ANA9"/>
<evidence type="ECO:0000313" key="2">
    <source>
        <dbReference type="EMBL" id="KKK79929.1"/>
    </source>
</evidence>
<reference evidence="2" key="1">
    <citation type="journal article" date="2015" name="Nature">
        <title>Complex archaea that bridge the gap between prokaryotes and eukaryotes.</title>
        <authorList>
            <person name="Spang A."/>
            <person name="Saw J.H."/>
            <person name="Jorgensen S.L."/>
            <person name="Zaremba-Niedzwiedzka K."/>
            <person name="Martijn J."/>
            <person name="Lind A.E."/>
            <person name="van Eijk R."/>
            <person name="Schleper C."/>
            <person name="Guy L."/>
            <person name="Ettema T.J."/>
        </authorList>
    </citation>
    <scope>NUCLEOTIDE SEQUENCE</scope>
</reference>
<evidence type="ECO:0000259" key="1">
    <source>
        <dbReference type="Pfam" id="PF00685"/>
    </source>
</evidence>
<name>A0A0F9ANA9_9ZZZZ</name>
<comment type="caution">
    <text evidence="2">The sequence shown here is derived from an EMBL/GenBank/DDBJ whole genome shotgun (WGS) entry which is preliminary data.</text>
</comment>
<feature type="domain" description="Sulfotransferase" evidence="1">
    <location>
        <begin position="20"/>
        <end position="100"/>
    </location>
</feature>
<proteinExistence type="predicted"/>
<protein>
    <recommendedName>
        <fullName evidence="1">Sulfotransferase domain-containing protein</fullName>
    </recommendedName>
</protein>
<sequence length="110" mass="13160">GERILVVDDEERGIPAMRRHWDRFAPWLKEEWIYPVTFEELRIDLVPTVQGIADWLPLPRNRTYEMMDASYPPNSKRHFRAGRVGDWRQEFTPKLVELAKQEFGGLGYEW</sequence>
<dbReference type="GO" id="GO:0008146">
    <property type="term" value="F:sulfotransferase activity"/>
    <property type="evidence" value="ECO:0007669"/>
    <property type="project" value="InterPro"/>
</dbReference>
<organism evidence="2">
    <name type="scientific">marine sediment metagenome</name>
    <dbReference type="NCBI Taxonomy" id="412755"/>
    <lineage>
        <taxon>unclassified sequences</taxon>
        <taxon>metagenomes</taxon>
        <taxon>ecological metagenomes</taxon>
    </lineage>
</organism>
<dbReference type="InterPro" id="IPR027417">
    <property type="entry name" value="P-loop_NTPase"/>
</dbReference>
<accession>A0A0F9ANA9</accession>
<dbReference type="InterPro" id="IPR000863">
    <property type="entry name" value="Sulfotransferase_dom"/>
</dbReference>
<feature type="non-terminal residue" evidence="2">
    <location>
        <position position="1"/>
    </location>
</feature>